<dbReference type="EMBL" id="BARS01011470">
    <property type="protein sequence ID" value="GAF90271.1"/>
    <property type="molecule type" value="Genomic_DNA"/>
</dbReference>
<sequence>LEYEEISDKTVVCAGTVPPRITAVWKKMPKNLKHIGGWADFRKSQIKELGQLQSISGNAIFFGNSQIKELGQLQSIGGDAYVEENSPLVNLLKSKKIVKGEIVEIKF</sequence>
<reference evidence="1" key="1">
    <citation type="journal article" date="2014" name="Front. Microbiol.">
        <title>High frequency of phylogenetically diverse reductive dehalogenase-homologous genes in deep subseafloor sedimentary metagenomes.</title>
        <authorList>
            <person name="Kawai M."/>
            <person name="Futagami T."/>
            <person name="Toyoda A."/>
            <person name="Takaki Y."/>
            <person name="Nishi S."/>
            <person name="Hori S."/>
            <person name="Arai W."/>
            <person name="Tsubouchi T."/>
            <person name="Morono Y."/>
            <person name="Uchiyama I."/>
            <person name="Ito T."/>
            <person name="Fujiyama A."/>
            <person name="Inagaki F."/>
            <person name="Takami H."/>
        </authorList>
    </citation>
    <scope>NUCLEOTIDE SEQUENCE</scope>
    <source>
        <strain evidence="1">Expedition CK06-06</strain>
    </source>
</reference>
<gene>
    <name evidence="1" type="ORF">S01H1_20850</name>
</gene>
<dbReference type="AlphaFoldDB" id="X0TSU9"/>
<protein>
    <submittedName>
        <fullName evidence="1">Uncharacterized protein</fullName>
    </submittedName>
</protein>
<proteinExistence type="predicted"/>
<name>X0TSU9_9ZZZZ</name>
<accession>X0TSU9</accession>
<evidence type="ECO:0000313" key="1">
    <source>
        <dbReference type="EMBL" id="GAF90271.1"/>
    </source>
</evidence>
<organism evidence="1">
    <name type="scientific">marine sediment metagenome</name>
    <dbReference type="NCBI Taxonomy" id="412755"/>
    <lineage>
        <taxon>unclassified sequences</taxon>
        <taxon>metagenomes</taxon>
        <taxon>ecological metagenomes</taxon>
    </lineage>
</organism>
<comment type="caution">
    <text evidence="1">The sequence shown here is derived from an EMBL/GenBank/DDBJ whole genome shotgun (WGS) entry which is preliminary data.</text>
</comment>
<feature type="non-terminal residue" evidence="1">
    <location>
        <position position="1"/>
    </location>
</feature>